<protein>
    <submittedName>
        <fullName evidence="1">Putative diguanylate phosphodiesterase</fullName>
    </submittedName>
</protein>
<sequence>MRAILWQITSHCQSVLVAGIDDHALLQRVLSFNFGAMQGALWPAVTAERVTTLVQ</sequence>
<evidence type="ECO:0000313" key="2">
    <source>
        <dbReference type="Proteomes" id="UP000255106"/>
    </source>
</evidence>
<accession>A0A377M273</accession>
<name>A0A377M273_ENTCL</name>
<reference evidence="1 2" key="1">
    <citation type="submission" date="2018-06" db="EMBL/GenBank/DDBJ databases">
        <authorList>
            <consortium name="Pathogen Informatics"/>
            <person name="Doyle S."/>
        </authorList>
    </citation>
    <scope>NUCLEOTIDE SEQUENCE [LARGE SCALE GENOMIC DNA]</scope>
    <source>
        <strain evidence="1 2">NCTC10005</strain>
    </source>
</reference>
<dbReference type="AlphaFoldDB" id="A0A377M273"/>
<evidence type="ECO:0000313" key="1">
    <source>
        <dbReference type="EMBL" id="STQ12479.1"/>
    </source>
</evidence>
<proteinExistence type="predicted"/>
<dbReference type="EMBL" id="UGJB01000004">
    <property type="protein sequence ID" value="STQ12479.1"/>
    <property type="molecule type" value="Genomic_DNA"/>
</dbReference>
<organism evidence="1 2">
    <name type="scientific">Enterobacter cloacae</name>
    <dbReference type="NCBI Taxonomy" id="550"/>
    <lineage>
        <taxon>Bacteria</taxon>
        <taxon>Pseudomonadati</taxon>
        <taxon>Pseudomonadota</taxon>
        <taxon>Gammaproteobacteria</taxon>
        <taxon>Enterobacterales</taxon>
        <taxon>Enterobacteriaceae</taxon>
        <taxon>Enterobacter</taxon>
        <taxon>Enterobacter cloacae complex</taxon>
    </lineage>
</organism>
<gene>
    <name evidence="1" type="primary">cdgR_1</name>
    <name evidence="1" type="ORF">NCTC10005_05269</name>
</gene>
<dbReference type="Proteomes" id="UP000255106">
    <property type="component" value="Unassembled WGS sequence"/>
</dbReference>